<evidence type="ECO:0000256" key="1">
    <source>
        <dbReference type="SAM" id="SignalP"/>
    </source>
</evidence>
<name>A0ABU6U8Y5_9FABA</name>
<dbReference type="Proteomes" id="UP001341840">
    <property type="component" value="Unassembled WGS sequence"/>
</dbReference>
<comment type="caution">
    <text evidence="2">The sequence shown here is derived from an EMBL/GenBank/DDBJ whole genome shotgun (WGS) entry which is preliminary data.</text>
</comment>
<proteinExistence type="predicted"/>
<feature type="chain" id="PRO_5045136948" evidence="1">
    <location>
        <begin position="16"/>
        <end position="75"/>
    </location>
</feature>
<keyword evidence="3" id="KW-1185">Reference proteome</keyword>
<feature type="signal peptide" evidence="1">
    <location>
        <begin position="1"/>
        <end position="15"/>
    </location>
</feature>
<sequence length="75" mass="8760">MKILLILSLFKFLERWCHFLIQKCLLKLFDEASKSTARAKKVYMASIVPINSGPRDWYYKTCKKCSKKVDIGEGQ</sequence>
<gene>
    <name evidence="2" type="ORF">PIB30_012490</name>
</gene>
<evidence type="ECO:0000313" key="2">
    <source>
        <dbReference type="EMBL" id="MED6156213.1"/>
    </source>
</evidence>
<keyword evidence="1" id="KW-0732">Signal</keyword>
<protein>
    <submittedName>
        <fullName evidence="2">Uncharacterized protein</fullName>
    </submittedName>
</protein>
<organism evidence="2 3">
    <name type="scientific">Stylosanthes scabra</name>
    <dbReference type="NCBI Taxonomy" id="79078"/>
    <lineage>
        <taxon>Eukaryota</taxon>
        <taxon>Viridiplantae</taxon>
        <taxon>Streptophyta</taxon>
        <taxon>Embryophyta</taxon>
        <taxon>Tracheophyta</taxon>
        <taxon>Spermatophyta</taxon>
        <taxon>Magnoliopsida</taxon>
        <taxon>eudicotyledons</taxon>
        <taxon>Gunneridae</taxon>
        <taxon>Pentapetalae</taxon>
        <taxon>rosids</taxon>
        <taxon>fabids</taxon>
        <taxon>Fabales</taxon>
        <taxon>Fabaceae</taxon>
        <taxon>Papilionoideae</taxon>
        <taxon>50 kb inversion clade</taxon>
        <taxon>dalbergioids sensu lato</taxon>
        <taxon>Dalbergieae</taxon>
        <taxon>Pterocarpus clade</taxon>
        <taxon>Stylosanthes</taxon>
    </lineage>
</organism>
<accession>A0ABU6U8Y5</accession>
<reference evidence="2 3" key="1">
    <citation type="journal article" date="2023" name="Plants (Basel)">
        <title>Bridging the Gap: Combining Genomics and Transcriptomics Approaches to Understand Stylosanthes scabra, an Orphan Legume from the Brazilian Caatinga.</title>
        <authorList>
            <person name="Ferreira-Neto J.R.C."/>
            <person name="da Silva M.D."/>
            <person name="Binneck E."/>
            <person name="de Melo N.F."/>
            <person name="da Silva R.H."/>
            <person name="de Melo A.L.T.M."/>
            <person name="Pandolfi V."/>
            <person name="Bustamante F.O."/>
            <person name="Brasileiro-Vidal A.C."/>
            <person name="Benko-Iseppon A.M."/>
        </authorList>
    </citation>
    <scope>NUCLEOTIDE SEQUENCE [LARGE SCALE GENOMIC DNA]</scope>
    <source>
        <tissue evidence="2">Leaves</tissue>
    </source>
</reference>
<evidence type="ECO:0000313" key="3">
    <source>
        <dbReference type="Proteomes" id="UP001341840"/>
    </source>
</evidence>
<dbReference type="EMBL" id="JASCZI010120860">
    <property type="protein sequence ID" value="MED6156213.1"/>
    <property type="molecule type" value="Genomic_DNA"/>
</dbReference>